<feature type="transmembrane region" description="Helical" evidence="1">
    <location>
        <begin position="25"/>
        <end position="51"/>
    </location>
</feature>
<keyword evidence="3" id="KW-1185">Reference proteome</keyword>
<dbReference type="RefSeq" id="WP_182620774.1">
    <property type="nucleotide sequence ID" value="NZ_BAAATF010000001.1"/>
</dbReference>
<dbReference type="AlphaFoldDB" id="A0A7W3JF53"/>
<comment type="caution">
    <text evidence="2">The sequence shown here is derived from an EMBL/GenBank/DDBJ whole genome shotgun (WGS) entry which is preliminary data.</text>
</comment>
<sequence>MKVEMSIFWQASTARSERGQGTVEYIGVVAVVIVIVAAVVAMTTPVGGAVIASMTCAFQDIGSVQETDAACEPGEVEADDEDDREVDLPGGLGPDTALRCQDDWEFCQPEKLEDGETAVCLFPLGTLGCGVEKVDEEDLPPYDPEDDCTTDDSCEGVWDGAMEPGESEGEIEQVGWFECNFNILGWYPNDNVRFSWEANSLSGAGAATPSVCVDGPGTINIDQEGVERFDAGEHTGWFIYKGDDGYEYKHYFEEGETSYFDPSSTVYEVHID</sequence>
<dbReference type="Proteomes" id="UP000540568">
    <property type="component" value="Unassembled WGS sequence"/>
</dbReference>
<name>A0A7W3JF53_9MICO</name>
<protein>
    <submittedName>
        <fullName evidence="2">Uncharacterized protein</fullName>
    </submittedName>
</protein>
<keyword evidence="1" id="KW-1133">Transmembrane helix</keyword>
<gene>
    <name evidence="2" type="ORF">FHX71_005696</name>
</gene>
<evidence type="ECO:0000256" key="1">
    <source>
        <dbReference type="SAM" id="Phobius"/>
    </source>
</evidence>
<proteinExistence type="predicted"/>
<evidence type="ECO:0000313" key="3">
    <source>
        <dbReference type="Proteomes" id="UP000540568"/>
    </source>
</evidence>
<organism evidence="2 3">
    <name type="scientific">Promicromonospora sukumoe</name>
    <dbReference type="NCBI Taxonomy" id="88382"/>
    <lineage>
        <taxon>Bacteria</taxon>
        <taxon>Bacillati</taxon>
        <taxon>Actinomycetota</taxon>
        <taxon>Actinomycetes</taxon>
        <taxon>Micrococcales</taxon>
        <taxon>Promicromonosporaceae</taxon>
        <taxon>Promicromonospora</taxon>
    </lineage>
</organism>
<accession>A0A7W3JF53</accession>
<keyword evidence="1" id="KW-0472">Membrane</keyword>
<keyword evidence="1" id="KW-0812">Transmembrane</keyword>
<reference evidence="2 3" key="1">
    <citation type="submission" date="2020-07" db="EMBL/GenBank/DDBJ databases">
        <title>Sequencing the genomes of 1000 actinobacteria strains.</title>
        <authorList>
            <person name="Klenk H.-P."/>
        </authorList>
    </citation>
    <scope>NUCLEOTIDE SEQUENCE [LARGE SCALE GENOMIC DNA]</scope>
    <source>
        <strain evidence="2 3">DSM 44121</strain>
    </source>
</reference>
<dbReference type="EMBL" id="JACGWV010000003">
    <property type="protein sequence ID" value="MBA8811689.1"/>
    <property type="molecule type" value="Genomic_DNA"/>
</dbReference>
<evidence type="ECO:0000313" key="2">
    <source>
        <dbReference type="EMBL" id="MBA8811689.1"/>
    </source>
</evidence>